<keyword evidence="3" id="KW-0411">Iron-sulfur</keyword>
<keyword evidence="1" id="KW-0479">Metal-binding</keyword>
<dbReference type="InterPro" id="IPR036249">
    <property type="entry name" value="Thioredoxin-like_sf"/>
</dbReference>
<dbReference type="Pfam" id="PF01257">
    <property type="entry name" value="2Fe-2S_thioredx"/>
    <property type="match status" value="1"/>
</dbReference>
<keyword evidence="2" id="KW-0408">Iron</keyword>
<protein>
    <submittedName>
        <fullName evidence="5">NAD(P)H-dependent oxidoreductase subunit E</fullName>
    </submittedName>
</protein>
<evidence type="ECO:0000256" key="1">
    <source>
        <dbReference type="ARBA" id="ARBA00022723"/>
    </source>
</evidence>
<proteinExistence type="predicted"/>
<dbReference type="SUPFAM" id="SSF52833">
    <property type="entry name" value="Thioredoxin-like"/>
    <property type="match status" value="1"/>
</dbReference>
<dbReference type="CDD" id="cd03064">
    <property type="entry name" value="TRX_Fd_NuoE"/>
    <property type="match status" value="1"/>
</dbReference>
<dbReference type="PANTHER" id="PTHR10371:SF3">
    <property type="entry name" value="NADH DEHYDROGENASE [UBIQUINONE] FLAVOPROTEIN 2, MITOCHONDRIAL"/>
    <property type="match status" value="1"/>
</dbReference>
<dbReference type="InterPro" id="IPR041921">
    <property type="entry name" value="NuoE_N"/>
</dbReference>
<sequence>MSDETKVAEVVGEIIPAPPRAQAIAAFKTEPPRYAGGSRVPGWDDPVDLTKDPATIPDPATTEVPAELRAEIEDLMTRYPDPKSASIPALAAGQRLHGWCSPEAIEQVACVMRVTPGYLIAVASFYDMLDTKPVGRCRVYVCTNISCSLNGADELLDAVKRELREGDDIHARGFECLGACDIAPMASIDGVYVGPIALDEVPTLVDQIRKGEDPLPDKQLNKRRSVDPEANG</sequence>
<dbReference type="EMBL" id="CP088295">
    <property type="protein sequence ID" value="UUY05464.1"/>
    <property type="molecule type" value="Genomic_DNA"/>
</dbReference>
<name>A0ABY5PLH2_9ACTN</name>
<evidence type="ECO:0000313" key="6">
    <source>
        <dbReference type="Proteomes" id="UP001058860"/>
    </source>
</evidence>
<accession>A0ABY5PLH2</accession>
<dbReference type="Proteomes" id="UP001058860">
    <property type="component" value="Chromosome"/>
</dbReference>
<organism evidence="5 6">
    <name type="scientific">Svornostia abyssi</name>
    <dbReference type="NCBI Taxonomy" id="2898438"/>
    <lineage>
        <taxon>Bacteria</taxon>
        <taxon>Bacillati</taxon>
        <taxon>Actinomycetota</taxon>
        <taxon>Thermoleophilia</taxon>
        <taxon>Solirubrobacterales</taxon>
        <taxon>Baekduiaceae</taxon>
        <taxon>Svornostia</taxon>
    </lineage>
</organism>
<evidence type="ECO:0000256" key="3">
    <source>
        <dbReference type="ARBA" id="ARBA00023014"/>
    </source>
</evidence>
<dbReference type="PANTHER" id="PTHR10371">
    <property type="entry name" value="NADH DEHYDROGENASE UBIQUINONE FLAVOPROTEIN 2, MITOCHONDRIAL"/>
    <property type="match status" value="1"/>
</dbReference>
<dbReference type="Gene3D" id="1.10.10.1590">
    <property type="entry name" value="NADH-quinone oxidoreductase subunit E"/>
    <property type="match status" value="1"/>
</dbReference>
<evidence type="ECO:0000256" key="2">
    <source>
        <dbReference type="ARBA" id="ARBA00023004"/>
    </source>
</evidence>
<dbReference type="RefSeq" id="WP_353865921.1">
    <property type="nucleotide sequence ID" value="NZ_CP088295.1"/>
</dbReference>
<dbReference type="InterPro" id="IPR042128">
    <property type="entry name" value="NuoE_dom"/>
</dbReference>
<gene>
    <name evidence="5" type="ORF">LRS13_08070</name>
</gene>
<evidence type="ECO:0000313" key="5">
    <source>
        <dbReference type="EMBL" id="UUY05464.1"/>
    </source>
</evidence>
<keyword evidence="6" id="KW-1185">Reference proteome</keyword>
<evidence type="ECO:0000256" key="4">
    <source>
        <dbReference type="SAM" id="MobiDB-lite"/>
    </source>
</evidence>
<dbReference type="Gene3D" id="3.40.30.10">
    <property type="entry name" value="Glutaredoxin"/>
    <property type="match status" value="1"/>
</dbReference>
<reference evidence="6" key="1">
    <citation type="submission" date="2021-11" db="EMBL/GenBank/DDBJ databases">
        <title>Cultivation dependent microbiological survey of springs from the worlds oldest radium mine currently devoted to the extraction of radon-saturated water.</title>
        <authorList>
            <person name="Kapinusova G."/>
            <person name="Smrhova T."/>
            <person name="Strejcek M."/>
            <person name="Suman J."/>
            <person name="Jani K."/>
            <person name="Pajer P."/>
            <person name="Uhlik O."/>
        </authorList>
    </citation>
    <scope>NUCLEOTIDE SEQUENCE [LARGE SCALE GENOMIC DNA]</scope>
    <source>
        <strain evidence="6">J379</strain>
    </source>
</reference>
<feature type="region of interest" description="Disordered" evidence="4">
    <location>
        <begin position="210"/>
        <end position="232"/>
    </location>
</feature>